<dbReference type="Proteomes" id="UP000603200">
    <property type="component" value="Unassembled WGS sequence"/>
</dbReference>
<keyword evidence="2" id="KW-1185">Reference proteome</keyword>
<reference evidence="1 2" key="1">
    <citation type="submission" date="2021-01" db="EMBL/GenBank/DDBJ databases">
        <title>Whole genome shotgun sequence of Actinoplanes humidus NBRC 14915.</title>
        <authorList>
            <person name="Komaki H."/>
            <person name="Tamura T."/>
        </authorList>
    </citation>
    <scope>NUCLEOTIDE SEQUENCE [LARGE SCALE GENOMIC DNA]</scope>
    <source>
        <strain evidence="1 2">NBRC 14915</strain>
    </source>
</reference>
<dbReference type="EMBL" id="BOMN01000122">
    <property type="protein sequence ID" value="GIE25520.1"/>
    <property type="molecule type" value="Genomic_DNA"/>
</dbReference>
<proteinExistence type="predicted"/>
<dbReference type="RefSeq" id="WP_239159589.1">
    <property type="nucleotide sequence ID" value="NZ_BAAATV010000023.1"/>
</dbReference>
<evidence type="ECO:0000313" key="2">
    <source>
        <dbReference type="Proteomes" id="UP000603200"/>
    </source>
</evidence>
<evidence type="ECO:0008006" key="3">
    <source>
        <dbReference type="Google" id="ProtNLM"/>
    </source>
</evidence>
<evidence type="ECO:0000313" key="1">
    <source>
        <dbReference type="EMBL" id="GIE25520.1"/>
    </source>
</evidence>
<accession>A0ABQ4A3T7</accession>
<gene>
    <name evidence="1" type="ORF">Ahu01nite_086220</name>
</gene>
<organism evidence="1 2">
    <name type="scientific">Winogradskya humida</name>
    <dbReference type="NCBI Taxonomy" id="113566"/>
    <lineage>
        <taxon>Bacteria</taxon>
        <taxon>Bacillati</taxon>
        <taxon>Actinomycetota</taxon>
        <taxon>Actinomycetes</taxon>
        <taxon>Micromonosporales</taxon>
        <taxon>Micromonosporaceae</taxon>
        <taxon>Winogradskya</taxon>
    </lineage>
</organism>
<name>A0ABQ4A3T7_9ACTN</name>
<protein>
    <recommendedName>
        <fullName evidence="3">AlpA family transcriptional regulator</fullName>
    </recommendedName>
</protein>
<comment type="caution">
    <text evidence="1">The sequence shown here is derived from an EMBL/GenBank/DDBJ whole genome shotgun (WGS) entry which is preliminary data.</text>
</comment>
<sequence>MDELEFLGSHEIRVRLGAVSRQRMYQLTQRSDFPAAVADLAQGKIWRATDIETWIETYRPEDAADKDG</sequence>